<keyword evidence="18" id="KW-1185">Reference proteome</keyword>
<evidence type="ECO:0000256" key="10">
    <source>
        <dbReference type="ARBA" id="ARBA00023315"/>
    </source>
</evidence>
<dbReference type="PANTHER" id="PTHR13693">
    <property type="entry name" value="CLASS II AMINOTRANSFERASE/8-AMINO-7-OXONONANOATE SYNTHASE"/>
    <property type="match status" value="1"/>
</dbReference>
<feature type="domain" description="Nucleolus and neural progenitor protein-like N-terminal" evidence="16">
    <location>
        <begin position="39"/>
        <end position="191"/>
    </location>
</feature>
<dbReference type="GO" id="GO:0046512">
    <property type="term" value="P:sphingosine biosynthetic process"/>
    <property type="evidence" value="ECO:0007669"/>
    <property type="project" value="TreeGrafter"/>
</dbReference>
<evidence type="ECO:0000256" key="2">
    <source>
        <dbReference type="ARBA" id="ARBA00004760"/>
    </source>
</evidence>
<dbReference type="EC" id="2.3.1.50" evidence="5"/>
<keyword evidence="10" id="KW-0012">Acyltransferase</keyword>
<keyword evidence="6" id="KW-0808">Transferase</keyword>
<sequence length="717" mass="81783">MSWKKEFSELLEFLDECTSKYPNRLFNVIPEKDSTPVRRVAFAFENIVDQLKKPLVPSTQSLAQALVYKFNGPHRRQGYWMIYKNLSRALRKYNEDDLLLKVSDLHKKVTASGAGFYMPSVEALRYVVGAYLKRLFRLQQIRDLCIRTAHVIMGQLELGHWEKFSLFIVALCADVNNGIRTQAASMEATYDGIARCLEPLDNRFPKSLAELSVFLPLRGRISSQKNADISRVMRLLQISDEQLDAVRVRDQMAQFRRPSSADSGLETDPGTSLMDTTSEHGEQINSEEDDVRRSKSEKKRRKRKRKNEIECADLSLLSPISATPHADSSLARASTKKKKRKITPENTLYTDFDSAKAHSTPKRITTDDILPVISSDVSDKVIKKKKRKMSRKTSLINSDMGDETSLSEAISFIQNNSSKVDSPTDLSIGRKKKKRKIAVENATSIDHNIESACFLSDRIPSTDDSCFKTSKKLKRVPNLHYYIEAALVATIVYLYVYRKQLRTHHHTTLTEKQKDQLIAEWQPEPLVPDTPQDHPALNPRFADGKMCKYVRIDGKEYLNMATSNFLGFVGEKRIEVCSLALFRFMGCEEAVLYSYGFATIASAIPAYAKRNDVIFVDKGVNFAIQKGLQASRSRIEWFDHNDVSDLERLLKEQEIRDKKDPKKAAKIRRFIVVEGLYANTADLCPLPRIMELKWKYKVRVFIDESWSFGVIGNTGKG</sequence>
<reference evidence="17 18" key="1">
    <citation type="submission" date="2019-10" db="EMBL/GenBank/DDBJ databases">
        <title>Assembly and Annotation for the nematode Trichostrongylus colubriformis.</title>
        <authorList>
            <person name="Martin J."/>
        </authorList>
    </citation>
    <scope>NUCLEOTIDE SEQUENCE [LARGE SCALE GENOMIC DNA]</scope>
    <source>
        <strain evidence="17">G859</strain>
        <tissue evidence="17">Whole worm</tissue>
    </source>
</reference>
<evidence type="ECO:0000256" key="14">
    <source>
        <dbReference type="SAM" id="MobiDB-lite"/>
    </source>
</evidence>
<protein>
    <recommendedName>
        <fullName evidence="11">Serine palmitoyltransferase 1</fullName>
        <ecNumber evidence="5">2.3.1.50</ecNumber>
    </recommendedName>
    <alternativeName>
        <fullName evidence="12">Long chain base biosynthesis protein 1</fullName>
    </alternativeName>
    <alternativeName>
        <fullName evidence="13">Serine-palmitoyl-CoA transferase 1</fullName>
    </alternativeName>
</protein>
<evidence type="ECO:0000256" key="11">
    <source>
        <dbReference type="ARBA" id="ARBA00041066"/>
    </source>
</evidence>
<evidence type="ECO:0000256" key="4">
    <source>
        <dbReference type="ARBA" id="ARBA00008392"/>
    </source>
</evidence>
<dbReference type="Pfam" id="PF00155">
    <property type="entry name" value="Aminotran_1_2"/>
    <property type="match status" value="1"/>
</dbReference>
<evidence type="ECO:0000256" key="9">
    <source>
        <dbReference type="ARBA" id="ARBA00023098"/>
    </source>
</evidence>
<organism evidence="17 18">
    <name type="scientific">Trichostrongylus colubriformis</name>
    <name type="common">Black scour worm</name>
    <dbReference type="NCBI Taxonomy" id="6319"/>
    <lineage>
        <taxon>Eukaryota</taxon>
        <taxon>Metazoa</taxon>
        <taxon>Ecdysozoa</taxon>
        <taxon>Nematoda</taxon>
        <taxon>Chromadorea</taxon>
        <taxon>Rhabditida</taxon>
        <taxon>Rhabditina</taxon>
        <taxon>Rhabditomorpha</taxon>
        <taxon>Strongyloidea</taxon>
        <taxon>Trichostrongylidae</taxon>
        <taxon>Trichostrongylus</taxon>
    </lineage>
</organism>
<evidence type="ECO:0000313" key="17">
    <source>
        <dbReference type="EMBL" id="KAK5965349.1"/>
    </source>
</evidence>
<dbReference type="InterPro" id="IPR015421">
    <property type="entry name" value="PyrdxlP-dep_Trfase_major"/>
</dbReference>
<evidence type="ECO:0000259" key="15">
    <source>
        <dbReference type="Pfam" id="PF00155"/>
    </source>
</evidence>
<dbReference type="GO" id="GO:0005783">
    <property type="term" value="C:endoplasmic reticulum"/>
    <property type="evidence" value="ECO:0007669"/>
    <property type="project" value="TreeGrafter"/>
</dbReference>
<feature type="region of interest" description="Disordered" evidence="14">
    <location>
        <begin position="254"/>
        <end position="307"/>
    </location>
</feature>
<feature type="non-terminal residue" evidence="17">
    <location>
        <position position="717"/>
    </location>
</feature>
<keyword evidence="8" id="KW-0746">Sphingolipid metabolism</keyword>
<keyword evidence="7" id="KW-0663">Pyridoxal phosphate</keyword>
<accession>A0AAN8EXJ9</accession>
<evidence type="ECO:0000256" key="6">
    <source>
        <dbReference type="ARBA" id="ARBA00022679"/>
    </source>
</evidence>
<dbReference type="SUPFAM" id="SSF53383">
    <property type="entry name" value="PLP-dependent transferases"/>
    <property type="match status" value="1"/>
</dbReference>
<evidence type="ECO:0000256" key="7">
    <source>
        <dbReference type="ARBA" id="ARBA00022898"/>
    </source>
</evidence>
<dbReference type="Gene3D" id="3.40.640.10">
    <property type="entry name" value="Type I PLP-dependent aspartate aminotransferase-like (Major domain)"/>
    <property type="match status" value="1"/>
</dbReference>
<gene>
    <name evidence="17" type="ORF">GCK32_005957</name>
</gene>
<comment type="similarity">
    <text evidence="4">Belongs to the class-II pyridoxal-phosphate-dependent aminotransferase family.</text>
</comment>
<comment type="pathway">
    <text evidence="3">Sphingolipid metabolism.</text>
</comment>
<dbReference type="GO" id="GO:0016020">
    <property type="term" value="C:membrane"/>
    <property type="evidence" value="ECO:0007669"/>
    <property type="project" value="GOC"/>
</dbReference>
<dbReference type="EMBL" id="WIXE01024718">
    <property type="protein sequence ID" value="KAK5965349.1"/>
    <property type="molecule type" value="Genomic_DNA"/>
</dbReference>
<comment type="pathway">
    <text evidence="2">Lipid metabolism; sphingolipid metabolism.</text>
</comment>
<evidence type="ECO:0000256" key="8">
    <source>
        <dbReference type="ARBA" id="ARBA00022919"/>
    </source>
</evidence>
<feature type="compositionally biased region" description="Basic residues" evidence="14">
    <location>
        <begin position="295"/>
        <end position="306"/>
    </location>
</feature>
<feature type="domain" description="Aminotransferase class I/classII large" evidence="15">
    <location>
        <begin position="580"/>
        <end position="712"/>
    </location>
</feature>
<dbReference type="InterPro" id="IPR050087">
    <property type="entry name" value="AON_synthase_class-II"/>
</dbReference>
<evidence type="ECO:0000313" key="18">
    <source>
        <dbReference type="Proteomes" id="UP001331761"/>
    </source>
</evidence>
<dbReference type="GO" id="GO:0046513">
    <property type="term" value="P:ceramide biosynthetic process"/>
    <property type="evidence" value="ECO:0007669"/>
    <property type="project" value="TreeGrafter"/>
</dbReference>
<comment type="caution">
    <text evidence="17">The sequence shown here is derived from an EMBL/GenBank/DDBJ whole genome shotgun (WGS) entry which is preliminary data.</text>
</comment>
<keyword evidence="9" id="KW-0443">Lipid metabolism</keyword>
<dbReference type="Proteomes" id="UP001331761">
    <property type="component" value="Unassembled WGS sequence"/>
</dbReference>
<evidence type="ECO:0000256" key="1">
    <source>
        <dbReference type="ARBA" id="ARBA00001933"/>
    </source>
</evidence>
<dbReference type="InterPro" id="IPR027951">
    <property type="entry name" value="Nepro_N"/>
</dbReference>
<dbReference type="GO" id="GO:0004758">
    <property type="term" value="F:serine C-palmitoyltransferase activity"/>
    <property type="evidence" value="ECO:0007669"/>
    <property type="project" value="UniProtKB-EC"/>
</dbReference>
<evidence type="ECO:0000256" key="13">
    <source>
        <dbReference type="ARBA" id="ARBA00042649"/>
    </source>
</evidence>
<evidence type="ECO:0000256" key="12">
    <source>
        <dbReference type="ARBA" id="ARBA00041765"/>
    </source>
</evidence>
<evidence type="ECO:0000259" key="16">
    <source>
        <dbReference type="Pfam" id="PF14780"/>
    </source>
</evidence>
<dbReference type="InterPro" id="IPR015424">
    <property type="entry name" value="PyrdxlP-dep_Trfase"/>
</dbReference>
<proteinExistence type="inferred from homology"/>
<dbReference type="GO" id="GO:0030170">
    <property type="term" value="F:pyridoxal phosphate binding"/>
    <property type="evidence" value="ECO:0007669"/>
    <property type="project" value="InterPro"/>
</dbReference>
<dbReference type="Pfam" id="PF14780">
    <property type="entry name" value="NEPRO_N"/>
    <property type="match status" value="1"/>
</dbReference>
<dbReference type="AlphaFoldDB" id="A0AAN8EXJ9"/>
<name>A0AAN8EXJ9_TRICO</name>
<evidence type="ECO:0000256" key="5">
    <source>
        <dbReference type="ARBA" id="ARBA00013220"/>
    </source>
</evidence>
<dbReference type="PANTHER" id="PTHR13693:SF2">
    <property type="entry name" value="SERINE PALMITOYLTRANSFERASE 1"/>
    <property type="match status" value="1"/>
</dbReference>
<evidence type="ECO:0000256" key="3">
    <source>
        <dbReference type="ARBA" id="ARBA00004991"/>
    </source>
</evidence>
<dbReference type="InterPro" id="IPR004839">
    <property type="entry name" value="Aminotransferase_I/II_large"/>
</dbReference>
<comment type="cofactor">
    <cofactor evidence="1">
        <name>pyridoxal 5'-phosphate</name>
        <dbReference type="ChEBI" id="CHEBI:597326"/>
    </cofactor>
</comment>